<evidence type="ECO:0000256" key="6">
    <source>
        <dbReference type="ARBA" id="ARBA00023136"/>
    </source>
</evidence>
<feature type="signal peptide" evidence="9">
    <location>
        <begin position="1"/>
        <end position="22"/>
    </location>
</feature>
<dbReference type="PANTHER" id="PTHR30026:SF20">
    <property type="entry name" value="OUTER MEMBRANE PROTEIN TOLC"/>
    <property type="match status" value="1"/>
</dbReference>
<gene>
    <name evidence="11" type="ORF">DXA50_14335</name>
    <name evidence="10" type="ORF">I6J59_04710</name>
</gene>
<dbReference type="GeneID" id="93096219"/>
<keyword evidence="3" id="KW-0813">Transport</keyword>
<feature type="chain" id="PRO_5035271852" evidence="9">
    <location>
        <begin position="23"/>
        <end position="439"/>
    </location>
</feature>
<evidence type="ECO:0000256" key="9">
    <source>
        <dbReference type="SAM" id="SignalP"/>
    </source>
</evidence>
<keyword evidence="13" id="KW-1185">Reference proteome</keyword>
<evidence type="ECO:0000313" key="10">
    <source>
        <dbReference type="EMBL" id="QRO50935.1"/>
    </source>
</evidence>
<dbReference type="GO" id="GO:0009279">
    <property type="term" value="C:cell outer membrane"/>
    <property type="evidence" value="ECO:0007669"/>
    <property type="project" value="UniProtKB-SubCell"/>
</dbReference>
<dbReference type="GO" id="GO:0015562">
    <property type="term" value="F:efflux transmembrane transporter activity"/>
    <property type="evidence" value="ECO:0007669"/>
    <property type="project" value="InterPro"/>
</dbReference>
<dbReference type="Proteomes" id="UP000654720">
    <property type="component" value="Chromosome"/>
</dbReference>
<organism evidence="11 12">
    <name type="scientific">Butyricimonas virosa</name>
    <dbReference type="NCBI Taxonomy" id="544645"/>
    <lineage>
        <taxon>Bacteria</taxon>
        <taxon>Pseudomonadati</taxon>
        <taxon>Bacteroidota</taxon>
        <taxon>Bacteroidia</taxon>
        <taxon>Bacteroidales</taxon>
        <taxon>Odoribacteraceae</taxon>
        <taxon>Butyricimonas</taxon>
    </lineage>
</organism>
<keyword evidence="5" id="KW-0812">Transmembrane</keyword>
<evidence type="ECO:0000313" key="13">
    <source>
        <dbReference type="Proteomes" id="UP000654720"/>
    </source>
</evidence>
<keyword evidence="4" id="KW-1134">Transmembrane beta strand</keyword>
<dbReference type="AlphaFoldDB" id="A0A413IKQ5"/>
<dbReference type="PANTHER" id="PTHR30026">
    <property type="entry name" value="OUTER MEMBRANE PROTEIN TOLC"/>
    <property type="match status" value="1"/>
</dbReference>
<feature type="coiled-coil region" evidence="8">
    <location>
        <begin position="118"/>
        <end position="145"/>
    </location>
</feature>
<evidence type="ECO:0000256" key="5">
    <source>
        <dbReference type="ARBA" id="ARBA00022692"/>
    </source>
</evidence>
<dbReference type="Proteomes" id="UP000286063">
    <property type="component" value="Unassembled WGS sequence"/>
</dbReference>
<evidence type="ECO:0000256" key="7">
    <source>
        <dbReference type="ARBA" id="ARBA00023237"/>
    </source>
</evidence>
<dbReference type="OrthoDB" id="916581at2"/>
<dbReference type="GO" id="GO:0015288">
    <property type="term" value="F:porin activity"/>
    <property type="evidence" value="ECO:0007669"/>
    <property type="project" value="TreeGrafter"/>
</dbReference>
<dbReference type="InterPro" id="IPR003423">
    <property type="entry name" value="OMP_efflux"/>
</dbReference>
<evidence type="ECO:0000256" key="4">
    <source>
        <dbReference type="ARBA" id="ARBA00022452"/>
    </source>
</evidence>
<keyword evidence="8" id="KW-0175">Coiled coil</keyword>
<name>A0A413IKQ5_9BACT</name>
<accession>A0A413IKQ5</accession>
<dbReference type="InterPro" id="IPR051906">
    <property type="entry name" value="TolC-like"/>
</dbReference>
<evidence type="ECO:0000256" key="3">
    <source>
        <dbReference type="ARBA" id="ARBA00022448"/>
    </source>
</evidence>
<dbReference type="SUPFAM" id="SSF56954">
    <property type="entry name" value="Outer membrane efflux proteins (OEP)"/>
    <property type="match status" value="1"/>
</dbReference>
<keyword evidence="9" id="KW-0732">Signal</keyword>
<comment type="subcellular location">
    <subcellularLocation>
        <location evidence="1">Cell outer membrane</location>
    </subcellularLocation>
</comment>
<sequence length="439" mass="50211">MNKLFLFITILYVSLCCRGVYAQNAGERGITVEEMFSLADRNSKTLQPFVTMMEEAVQSVKMAKNSRLPDINASISLSFLGDGVLLDRDFSNSMNAPIPHFGNNFALEVSQIIYAGGVVNSRIEINRLQEKMAALSLESERDKLRFMLVGYYLDLFKQKNLARVYEQNIVLTRQILADIKARYTEGVSLENDITRYELQLSNLELQQTRIGNAVAILNRNLVTMLGLPEDTRLRPDTSLVSRSMPLEGMSHWRDQALRYALSLRQTSLVVEMNRQQEQVTKSELLPQIAFFANNHFDGPITIEVPPMDKNFNYWYAGVGVKYNLSSLYKSNKSVKRSKLETRRAMQQYEDIKEQTDLAVRADYIRYAEAHEQLHVQMKNVELARQNYAVVYNRYKNGVALIADMLDASVAKLSAEQQLVNACVNIIFHYYKLLYISGTL</sequence>
<dbReference type="GO" id="GO:1990281">
    <property type="term" value="C:efflux pump complex"/>
    <property type="evidence" value="ECO:0007669"/>
    <property type="project" value="TreeGrafter"/>
</dbReference>
<evidence type="ECO:0000256" key="1">
    <source>
        <dbReference type="ARBA" id="ARBA00004442"/>
    </source>
</evidence>
<reference evidence="10 13" key="2">
    <citation type="submission" date="2021-02" db="EMBL/GenBank/DDBJ databases">
        <title>FDA dAtabase for Regulatory Grade micrObial Sequences (FDA-ARGOS): Supporting development and validation of Infectious Disease Dx tests.</title>
        <authorList>
            <person name="Carlson P."/>
            <person name="Fischbach M."/>
            <person name="Hastie J."/>
            <person name="Bilen M."/>
            <person name="Cheng A."/>
            <person name="Tallon L."/>
            <person name="Sadzewicz L."/>
            <person name="Zhao X."/>
            <person name="Boylan J."/>
            <person name="Ott S."/>
            <person name="Bowen H."/>
            <person name="Vavikolanu K."/>
            <person name="Mehta A."/>
            <person name="Aluvathingal J."/>
            <person name="Nadendla S."/>
            <person name="Yan Y."/>
            <person name="Sichtig H."/>
        </authorList>
    </citation>
    <scope>NUCLEOTIDE SEQUENCE [LARGE SCALE GENOMIC DNA]</scope>
    <source>
        <strain evidence="10 13">FDAARGOS_1229</strain>
    </source>
</reference>
<keyword evidence="6" id="KW-0472">Membrane</keyword>
<dbReference type="Pfam" id="PF02321">
    <property type="entry name" value="OEP"/>
    <property type="match status" value="1"/>
</dbReference>
<keyword evidence="7" id="KW-0998">Cell outer membrane</keyword>
<dbReference type="EMBL" id="CP069450">
    <property type="protein sequence ID" value="QRO50935.1"/>
    <property type="molecule type" value="Genomic_DNA"/>
</dbReference>
<evidence type="ECO:0000313" key="12">
    <source>
        <dbReference type="Proteomes" id="UP000286063"/>
    </source>
</evidence>
<reference evidence="11 12" key="1">
    <citation type="submission" date="2018-08" db="EMBL/GenBank/DDBJ databases">
        <title>A genome reference for cultivated species of the human gut microbiota.</title>
        <authorList>
            <person name="Zou Y."/>
            <person name="Xue W."/>
            <person name="Luo G."/>
        </authorList>
    </citation>
    <scope>NUCLEOTIDE SEQUENCE [LARGE SCALE GENOMIC DNA]</scope>
    <source>
        <strain evidence="11 12">OF02-7</strain>
    </source>
</reference>
<protein>
    <submittedName>
        <fullName evidence="11">TolC family protein</fullName>
    </submittedName>
</protein>
<evidence type="ECO:0000256" key="2">
    <source>
        <dbReference type="ARBA" id="ARBA00007613"/>
    </source>
</evidence>
<dbReference type="Gene3D" id="1.20.1600.10">
    <property type="entry name" value="Outer membrane efflux proteins (OEP)"/>
    <property type="match status" value="1"/>
</dbReference>
<evidence type="ECO:0000256" key="8">
    <source>
        <dbReference type="SAM" id="Coils"/>
    </source>
</evidence>
<comment type="similarity">
    <text evidence="2">Belongs to the outer membrane factor (OMF) (TC 1.B.17) family.</text>
</comment>
<dbReference type="EMBL" id="QSCR01000028">
    <property type="protein sequence ID" value="RGY14669.1"/>
    <property type="molecule type" value="Genomic_DNA"/>
</dbReference>
<proteinExistence type="inferred from homology"/>
<evidence type="ECO:0000313" key="11">
    <source>
        <dbReference type="EMBL" id="RGY14669.1"/>
    </source>
</evidence>
<dbReference type="RefSeq" id="WP_027200285.1">
    <property type="nucleotide sequence ID" value="NZ_CAJKXH010000004.1"/>
</dbReference>